<dbReference type="GO" id="GO:0008705">
    <property type="term" value="F:methionine synthase activity"/>
    <property type="evidence" value="ECO:0007669"/>
    <property type="project" value="UniProtKB-EC"/>
</dbReference>
<dbReference type="InterPro" id="IPR000489">
    <property type="entry name" value="Pterin-binding_dom"/>
</dbReference>
<organism evidence="5 6">
    <name type="scientific">Desulforapulum autotrophicum (strain ATCC 43914 / DSM 3382 / VKM B-1955 / HRM2)</name>
    <name type="common">Desulfobacterium autotrophicum</name>
    <dbReference type="NCBI Taxonomy" id="177437"/>
    <lineage>
        <taxon>Bacteria</taxon>
        <taxon>Pseudomonadati</taxon>
        <taxon>Thermodesulfobacteriota</taxon>
        <taxon>Desulfobacteria</taxon>
        <taxon>Desulfobacterales</taxon>
        <taxon>Desulfobacteraceae</taxon>
        <taxon>Desulforapulum</taxon>
    </lineage>
</organism>
<dbReference type="KEGG" id="dat:HRM2_07460"/>
<dbReference type="Proteomes" id="UP000000442">
    <property type="component" value="Chromosome"/>
</dbReference>
<dbReference type="Pfam" id="PF00809">
    <property type="entry name" value="Pterin_bind"/>
    <property type="match status" value="1"/>
</dbReference>
<dbReference type="InterPro" id="IPR011005">
    <property type="entry name" value="Dihydropteroate_synth-like_sf"/>
</dbReference>
<evidence type="ECO:0000313" key="5">
    <source>
        <dbReference type="EMBL" id="ACN13860.1"/>
    </source>
</evidence>
<protein>
    <submittedName>
        <fullName evidence="5">MetH2</fullName>
        <ecNumber evidence="5">2.1.1.13</ecNumber>
    </submittedName>
</protein>
<dbReference type="EMBL" id="CP001087">
    <property type="protein sequence ID" value="ACN13860.1"/>
    <property type="molecule type" value="Genomic_DNA"/>
</dbReference>
<keyword evidence="3 5" id="KW-0808">Transferase</keyword>
<dbReference type="PROSITE" id="PS50972">
    <property type="entry name" value="PTERIN_BINDING"/>
    <property type="match status" value="1"/>
</dbReference>
<dbReference type="RefSeq" id="WP_012663104.1">
    <property type="nucleotide sequence ID" value="NC_012108.1"/>
</dbReference>
<accession>C0QJK7</accession>
<dbReference type="NCBIfam" id="NF005719">
    <property type="entry name" value="PRK07535.1"/>
    <property type="match status" value="1"/>
</dbReference>
<dbReference type="GO" id="GO:0032259">
    <property type="term" value="P:methylation"/>
    <property type="evidence" value="ECO:0007669"/>
    <property type="project" value="UniProtKB-KW"/>
</dbReference>
<evidence type="ECO:0000256" key="3">
    <source>
        <dbReference type="ARBA" id="ARBA00022679"/>
    </source>
</evidence>
<dbReference type="eggNOG" id="COG1410">
    <property type="taxonomic scope" value="Bacteria"/>
</dbReference>
<comment type="similarity">
    <text evidence="1">Belongs to the vitamin-B12 dependent methionine synthase family.</text>
</comment>
<dbReference type="AlphaFoldDB" id="C0QJK7"/>
<dbReference type="HOGENOM" id="CLU_070996_0_0_7"/>
<dbReference type="EC" id="2.1.1.13" evidence="5"/>
<dbReference type="GO" id="GO:0005829">
    <property type="term" value="C:cytosol"/>
    <property type="evidence" value="ECO:0007669"/>
    <property type="project" value="TreeGrafter"/>
</dbReference>
<keyword evidence="6" id="KW-1185">Reference proteome</keyword>
<evidence type="ECO:0000256" key="1">
    <source>
        <dbReference type="ARBA" id="ARBA00010398"/>
    </source>
</evidence>
<dbReference type="PANTHER" id="PTHR45833">
    <property type="entry name" value="METHIONINE SYNTHASE"/>
    <property type="match status" value="1"/>
</dbReference>
<evidence type="ECO:0000259" key="4">
    <source>
        <dbReference type="PROSITE" id="PS50972"/>
    </source>
</evidence>
<dbReference type="GO" id="GO:0042558">
    <property type="term" value="P:pteridine-containing compound metabolic process"/>
    <property type="evidence" value="ECO:0007669"/>
    <property type="project" value="InterPro"/>
</dbReference>
<reference evidence="5 6" key="1">
    <citation type="journal article" date="2009" name="Environ. Microbiol.">
        <title>Genome sequence of Desulfobacterium autotrophicum HRM2, a marine sulfate reducer oxidizing organic carbon completely to carbon dioxide.</title>
        <authorList>
            <person name="Strittmatter A.W."/>
            <person name="Liesegang H."/>
            <person name="Rabus R."/>
            <person name="Decker I."/>
            <person name="Amann J."/>
            <person name="Andres S."/>
            <person name="Henne A."/>
            <person name="Fricke W.F."/>
            <person name="Martinez-Arias R."/>
            <person name="Bartels D."/>
            <person name="Goesmann A."/>
            <person name="Krause L."/>
            <person name="Puehler A."/>
            <person name="Klenk H.P."/>
            <person name="Richter M."/>
            <person name="Schuler M."/>
            <person name="Gloeckner F.O."/>
            <person name="Meyerdierks A."/>
            <person name="Gottschalk G."/>
            <person name="Amann R."/>
        </authorList>
    </citation>
    <scope>NUCLEOTIDE SEQUENCE [LARGE SCALE GENOMIC DNA]</scope>
    <source>
        <strain evidence="6">ATCC 43914 / DSM 3382 / HRM2</strain>
    </source>
</reference>
<evidence type="ECO:0000313" key="6">
    <source>
        <dbReference type="Proteomes" id="UP000000442"/>
    </source>
</evidence>
<evidence type="ECO:0000256" key="2">
    <source>
        <dbReference type="ARBA" id="ARBA00022603"/>
    </source>
</evidence>
<feature type="domain" description="Pterin-binding" evidence="4">
    <location>
        <begin position="2"/>
        <end position="260"/>
    </location>
</feature>
<gene>
    <name evidence="5" type="primary">metH2</name>
    <name evidence="5" type="ordered locus">HRM2_07460</name>
</gene>
<keyword evidence="2 5" id="KW-0489">Methyltransferase</keyword>
<dbReference type="Gene3D" id="3.20.20.20">
    <property type="entry name" value="Dihydropteroate synthase-like"/>
    <property type="match status" value="1"/>
</dbReference>
<dbReference type="OrthoDB" id="9803687at2"/>
<dbReference type="STRING" id="177437.HRM2_07460"/>
<dbReference type="SUPFAM" id="SSF51717">
    <property type="entry name" value="Dihydropteroate synthetase-like"/>
    <property type="match status" value="1"/>
</dbReference>
<dbReference type="InterPro" id="IPR050554">
    <property type="entry name" value="Met_Synthase/Corrinoid"/>
</dbReference>
<proteinExistence type="inferred from homology"/>
<sequence length="266" mass="29126">MFEVIGERINTSRKRVQAAVADRDADYIINDVKQQQQAGAKFIDVNAGARIGHEEADMRWLLDTIQPVCDIPLSLDSPDPAILEMAFAMVKMPPMINSISLENERFNAMMPFLSGKDCRVIALCMDDAGMPGSSDDILGRAKTLVDELNKIGIPTANIYVDPLVQPISTESSKGVMVLDAVRAIKAQFPEVHITGGLSNISYGLPQRHIINRTFVSLMMDAGMDSAIIDPLDKKIMATIKTADMLLGHDQFCMNYLKGVRAGAIES</sequence>
<name>C0QJK7_DESAH</name>